<comment type="catalytic activity">
    <reaction evidence="1">
        <text>adenylyl-molybdopterin + molybdate = Mo-molybdopterin + AMP + H(+)</text>
        <dbReference type="Rhea" id="RHEA:35047"/>
        <dbReference type="ChEBI" id="CHEBI:15378"/>
        <dbReference type="ChEBI" id="CHEBI:36264"/>
        <dbReference type="ChEBI" id="CHEBI:62727"/>
        <dbReference type="ChEBI" id="CHEBI:71302"/>
        <dbReference type="ChEBI" id="CHEBI:456215"/>
    </reaction>
</comment>
<evidence type="ECO:0000259" key="2">
    <source>
        <dbReference type="SMART" id="SM00852"/>
    </source>
</evidence>
<dbReference type="InterPro" id="IPR036425">
    <property type="entry name" value="MoaB/Mog-like_dom_sf"/>
</dbReference>
<feature type="domain" description="MoaB/Mog" evidence="2">
    <location>
        <begin position="173"/>
        <end position="309"/>
    </location>
</feature>
<keyword evidence="1" id="KW-0808">Transferase</keyword>
<dbReference type="Pfam" id="PF00994">
    <property type="entry name" value="MoCF_biosynth"/>
    <property type="match status" value="1"/>
</dbReference>
<comment type="function">
    <text evidence="1">Catalyzes the insertion of molybdate into adenylated molybdopterin with the concomitant release of AMP.</text>
</comment>
<accession>A0A174KII5</accession>
<protein>
    <recommendedName>
        <fullName evidence="1">Molybdopterin molybdenumtransferase</fullName>
        <ecNumber evidence="1">2.10.1.1</ecNumber>
    </recommendedName>
</protein>
<dbReference type="GO" id="GO:0006777">
    <property type="term" value="P:Mo-molybdopterin cofactor biosynthetic process"/>
    <property type="evidence" value="ECO:0007669"/>
    <property type="project" value="UniProtKB-UniRule"/>
</dbReference>
<dbReference type="RefSeq" id="WP_055659324.1">
    <property type="nucleotide sequence ID" value="NZ_CABIXC010000018.1"/>
</dbReference>
<dbReference type="GO" id="GO:0061599">
    <property type="term" value="F:molybdopterin molybdotransferase activity"/>
    <property type="evidence" value="ECO:0007669"/>
    <property type="project" value="UniProtKB-UniRule"/>
</dbReference>
<dbReference type="Gene3D" id="3.40.980.10">
    <property type="entry name" value="MoaB/Mog-like domain"/>
    <property type="match status" value="1"/>
</dbReference>
<dbReference type="PANTHER" id="PTHR10192">
    <property type="entry name" value="MOLYBDOPTERIN BIOSYNTHESIS PROTEIN"/>
    <property type="match status" value="1"/>
</dbReference>
<dbReference type="PANTHER" id="PTHR10192:SF28">
    <property type="entry name" value="MOLYBDOPTERIN MOLYBDENUMTRANSFERASE"/>
    <property type="match status" value="1"/>
</dbReference>
<comment type="similarity">
    <text evidence="1">Belongs to the MoeA family.</text>
</comment>
<dbReference type="SUPFAM" id="SSF53218">
    <property type="entry name" value="Molybdenum cofactor biosynthesis proteins"/>
    <property type="match status" value="1"/>
</dbReference>
<gene>
    <name evidence="3" type="ORF">ERS852407_05027</name>
</gene>
<dbReference type="EC" id="2.10.1.1" evidence="1"/>
<organism evidence="3 4">
    <name type="scientific">Hungatella hathewayi</name>
    <dbReference type="NCBI Taxonomy" id="154046"/>
    <lineage>
        <taxon>Bacteria</taxon>
        <taxon>Bacillati</taxon>
        <taxon>Bacillota</taxon>
        <taxon>Clostridia</taxon>
        <taxon>Lachnospirales</taxon>
        <taxon>Lachnospiraceae</taxon>
        <taxon>Hungatella</taxon>
    </lineage>
</organism>
<keyword evidence="1" id="KW-0479">Metal-binding</keyword>
<proteinExistence type="inferred from homology"/>
<dbReference type="UniPathway" id="UPA00344"/>
<keyword evidence="1" id="KW-0460">Magnesium</keyword>
<dbReference type="AlphaFoldDB" id="A0A174KII5"/>
<dbReference type="CDD" id="cd03522">
    <property type="entry name" value="MoeA_like"/>
    <property type="match status" value="1"/>
</dbReference>
<name>A0A174KII5_9FIRM</name>
<evidence type="ECO:0000256" key="1">
    <source>
        <dbReference type="RuleBase" id="RU365090"/>
    </source>
</evidence>
<reference evidence="3 4" key="1">
    <citation type="submission" date="2015-09" db="EMBL/GenBank/DDBJ databases">
        <authorList>
            <consortium name="Pathogen Informatics"/>
        </authorList>
    </citation>
    <scope>NUCLEOTIDE SEQUENCE [LARGE SCALE GENOMIC DNA]</scope>
    <source>
        <strain evidence="3 4">2789STDY5608850</strain>
    </source>
</reference>
<comment type="pathway">
    <text evidence="1">Cofactor biosynthesis; molybdopterin biosynthesis.</text>
</comment>
<dbReference type="GO" id="GO:0046872">
    <property type="term" value="F:metal ion binding"/>
    <property type="evidence" value="ECO:0007669"/>
    <property type="project" value="UniProtKB-UniRule"/>
</dbReference>
<evidence type="ECO:0000313" key="3">
    <source>
        <dbReference type="EMBL" id="CUP11833.1"/>
    </source>
</evidence>
<keyword evidence="1" id="KW-0500">Molybdenum</keyword>
<evidence type="ECO:0000313" key="4">
    <source>
        <dbReference type="Proteomes" id="UP000095651"/>
    </source>
</evidence>
<dbReference type="InterPro" id="IPR001453">
    <property type="entry name" value="MoaB/Mog_dom"/>
</dbReference>
<dbReference type="Proteomes" id="UP000095651">
    <property type="component" value="Unassembled WGS sequence"/>
</dbReference>
<keyword evidence="1" id="KW-0501">Molybdenum cofactor biosynthesis</keyword>
<dbReference type="GO" id="GO:0005829">
    <property type="term" value="C:cytosol"/>
    <property type="evidence" value="ECO:0007669"/>
    <property type="project" value="TreeGrafter"/>
</dbReference>
<dbReference type="SMART" id="SM00852">
    <property type="entry name" value="MoCF_biosynth"/>
    <property type="match status" value="1"/>
</dbReference>
<dbReference type="EMBL" id="CYZE01000018">
    <property type="protein sequence ID" value="CUP11833.1"/>
    <property type="molecule type" value="Genomic_DNA"/>
</dbReference>
<sequence length="344" mass="37859">MREIRTEDAVGHVLCHDITQIIPGVIKDVKFKKGHVVTEEDIPVLLSLGKEHLYVWEKDESKYHENEAAEILCGLCRGDHMERSGVKEGKIELTSTVRGLLKIDTELLDRINGLGEMMIASRHNNTPVEPGDKLCGTRIIPLVIEKEKMEEAVKVCGGKKIFTILPYQNKKVGIVTTGSEVYHGRIKDAFGPVLKEKVKEFGGEVMGQTITDDNPEHTRKAILEFIAQGADMVLVSGGMSVDPDDKTPLAIRSTGARVVSYGAPVLPGAMFLLAYYEKDGRQIPVAGLPGCVMYARRTVFDLVLPRLMADDPVTKTELDKLGRGGLCLSCEVCHYPNCGFGKGW</sequence>
<dbReference type="InterPro" id="IPR038987">
    <property type="entry name" value="MoeA-like"/>
</dbReference>
<comment type="cofactor">
    <cofactor evidence="1">
        <name>Mg(2+)</name>
        <dbReference type="ChEBI" id="CHEBI:18420"/>
    </cofactor>
</comment>